<feature type="region of interest" description="Disordered" evidence="2">
    <location>
        <begin position="338"/>
        <end position="359"/>
    </location>
</feature>
<gene>
    <name evidence="4" type="ORF">PPROV_000450400</name>
</gene>
<evidence type="ECO:0000313" key="4">
    <source>
        <dbReference type="EMBL" id="GHP05755.1"/>
    </source>
</evidence>
<proteinExistence type="predicted"/>
<comment type="caution">
    <text evidence="4">The sequence shown here is derived from an EMBL/GenBank/DDBJ whole genome shotgun (WGS) entry which is preliminary data.</text>
</comment>
<dbReference type="AlphaFoldDB" id="A0A830HFP1"/>
<name>A0A830HFP1_9CHLO</name>
<feature type="coiled-coil region" evidence="1">
    <location>
        <begin position="245"/>
        <end position="286"/>
    </location>
</feature>
<keyword evidence="1" id="KW-0175">Coiled coil</keyword>
<evidence type="ECO:0000313" key="5">
    <source>
        <dbReference type="Proteomes" id="UP000660262"/>
    </source>
</evidence>
<dbReference type="EMBL" id="BNJQ01000011">
    <property type="protein sequence ID" value="GHP05755.1"/>
    <property type="molecule type" value="Genomic_DNA"/>
</dbReference>
<reference evidence="4" key="1">
    <citation type="submission" date="2020-10" db="EMBL/GenBank/DDBJ databases">
        <title>Unveiling of a novel bifunctional photoreceptor, Dualchrome1, isolated from a cosmopolitan green alga.</title>
        <authorList>
            <person name="Suzuki S."/>
            <person name="Kawachi M."/>
        </authorList>
    </citation>
    <scope>NUCLEOTIDE SEQUENCE</scope>
    <source>
        <strain evidence="4">NIES 2893</strain>
    </source>
</reference>
<feature type="domain" description="CCDC81 HU" evidence="3">
    <location>
        <begin position="14"/>
        <end position="60"/>
    </location>
</feature>
<sequence length="410" mass="45022">MMDALQLAARAAASSSSSNSKISGLVLRPEKMHAIWNAIGEYVSANLAKRRGTTIPGLGRVVPRPNDTGATFVLLPVFSQTTGAREAQPPPPEAGAAENVCLTTLSQKYGQGKFSRTDAQRGIKVLTDALANAVREGRSVNLTLGAAGRLESGPDRRISLVSSAPSSYARRATSSRGRTPTHSAPSAPPELAPQLAVTGEAASRAPSVKGEVYGLVSGMPVSQQALDRRKVSELAVSKAASTYLADQERRDQAEEERQLKHIEERRRAVEAQARQAEAHARELRRARHMDMKRHMEGTRAPRRAPPETWDDVANVVPAITSAEAEEFWAKEARERSKATAIEQRQQATMRSAAAASTYEQKLRAEREQLDDLSREMHEVAVSEALFRREEQKRMRDTWEAQLHEKRVDVL</sequence>
<keyword evidence="5" id="KW-1185">Reference proteome</keyword>
<dbReference type="Pfam" id="PF14908">
    <property type="entry name" value="HU-CCDC81_euk_1"/>
    <property type="match status" value="1"/>
</dbReference>
<protein>
    <recommendedName>
        <fullName evidence="3">CCDC81 HU domain-containing protein</fullName>
    </recommendedName>
</protein>
<evidence type="ECO:0000256" key="2">
    <source>
        <dbReference type="SAM" id="MobiDB-lite"/>
    </source>
</evidence>
<accession>A0A830HFP1</accession>
<dbReference type="Proteomes" id="UP000660262">
    <property type="component" value="Unassembled WGS sequence"/>
</dbReference>
<dbReference type="InterPro" id="IPR028034">
    <property type="entry name" value="HU-CCDC81"/>
</dbReference>
<feature type="compositionally biased region" description="Polar residues" evidence="2">
    <location>
        <begin position="161"/>
        <end position="184"/>
    </location>
</feature>
<evidence type="ECO:0000256" key="1">
    <source>
        <dbReference type="SAM" id="Coils"/>
    </source>
</evidence>
<evidence type="ECO:0000259" key="3">
    <source>
        <dbReference type="Pfam" id="PF14908"/>
    </source>
</evidence>
<feature type="region of interest" description="Disordered" evidence="2">
    <location>
        <begin position="161"/>
        <end position="191"/>
    </location>
</feature>
<organism evidence="4 5">
    <name type="scientific">Pycnococcus provasolii</name>
    <dbReference type="NCBI Taxonomy" id="41880"/>
    <lineage>
        <taxon>Eukaryota</taxon>
        <taxon>Viridiplantae</taxon>
        <taxon>Chlorophyta</taxon>
        <taxon>Pseudoscourfieldiophyceae</taxon>
        <taxon>Pseudoscourfieldiales</taxon>
        <taxon>Pycnococcaceae</taxon>
        <taxon>Pycnococcus</taxon>
    </lineage>
</organism>